<keyword evidence="2" id="KW-1133">Transmembrane helix</keyword>
<dbReference type="GO" id="GO:0055085">
    <property type="term" value="P:transmembrane transport"/>
    <property type="evidence" value="ECO:0007669"/>
    <property type="project" value="InterPro"/>
</dbReference>
<keyword evidence="2" id="KW-0812">Transmembrane</keyword>
<dbReference type="PANTHER" id="PTHR33446">
    <property type="entry name" value="PROTEIN TONB-RELATED"/>
    <property type="match status" value="1"/>
</dbReference>
<comment type="caution">
    <text evidence="4">The sequence shown here is derived from an EMBL/GenBank/DDBJ whole genome shotgun (WGS) entry which is preliminary data.</text>
</comment>
<evidence type="ECO:0000256" key="2">
    <source>
        <dbReference type="SAM" id="Phobius"/>
    </source>
</evidence>
<dbReference type="Pfam" id="PF03544">
    <property type="entry name" value="TonB_C"/>
    <property type="match status" value="1"/>
</dbReference>
<evidence type="ECO:0000313" key="5">
    <source>
        <dbReference type="Proteomes" id="UP000253410"/>
    </source>
</evidence>
<reference evidence="4 5" key="1">
    <citation type="submission" date="2018-05" db="EMBL/GenBank/DDBJ databases">
        <title>Chitinophaga sp. K3CV102501T nov., isolated from isolated from a monsoon evergreen broad-leaved forest soil.</title>
        <authorList>
            <person name="Lv Y."/>
        </authorList>
    </citation>
    <scope>NUCLEOTIDE SEQUENCE [LARGE SCALE GENOMIC DNA]</scope>
    <source>
        <strain evidence="4 5">GDMCC 1.1325</strain>
    </source>
</reference>
<gene>
    <name evidence="4" type="ORF">DF182_14315</name>
</gene>
<name>A0A365Y523_9BACT</name>
<dbReference type="PANTHER" id="PTHR33446:SF2">
    <property type="entry name" value="PROTEIN TONB"/>
    <property type="match status" value="1"/>
</dbReference>
<dbReference type="InterPro" id="IPR037682">
    <property type="entry name" value="TonB_C"/>
</dbReference>
<feature type="transmembrane region" description="Helical" evidence="2">
    <location>
        <begin position="83"/>
        <end position="104"/>
    </location>
</feature>
<keyword evidence="2" id="KW-0472">Membrane</keyword>
<accession>A0A365Y523</accession>
<dbReference type="SUPFAM" id="SSF74653">
    <property type="entry name" value="TolA/TonB C-terminal domain"/>
    <property type="match status" value="1"/>
</dbReference>
<feature type="region of interest" description="Disordered" evidence="1">
    <location>
        <begin position="127"/>
        <end position="154"/>
    </location>
</feature>
<evidence type="ECO:0000313" key="4">
    <source>
        <dbReference type="EMBL" id="RBL93673.1"/>
    </source>
</evidence>
<keyword evidence="5" id="KW-1185">Reference proteome</keyword>
<organism evidence="4 5">
    <name type="scientific">Chitinophaga flava</name>
    <dbReference type="NCBI Taxonomy" id="2259036"/>
    <lineage>
        <taxon>Bacteria</taxon>
        <taxon>Pseudomonadati</taxon>
        <taxon>Bacteroidota</taxon>
        <taxon>Chitinophagia</taxon>
        <taxon>Chitinophagales</taxon>
        <taxon>Chitinophagaceae</taxon>
        <taxon>Chitinophaga</taxon>
    </lineage>
</organism>
<evidence type="ECO:0000256" key="1">
    <source>
        <dbReference type="SAM" id="MobiDB-lite"/>
    </source>
</evidence>
<evidence type="ECO:0000259" key="3">
    <source>
        <dbReference type="Pfam" id="PF03544"/>
    </source>
</evidence>
<sequence>MPDKDAHNKPNVSAELIRQYLAGELNDKAMHDLERQALDDPFLADALEGYALHNPDQQVHQDELMARLADRVAPRKTVVRPMYTRWAAAAAILLLLFTGGWFLFHEQHRKVTEVSLAQANNNVVSQETPAATSSTVPAPAAAPTVATTEKPTNKKDGYVQQQQQHTVPATIQAEMAAPAADVIARDDKQVTEAAEEKKLKREPALMLKKAAPAESPLLAASPAMVPPPPAEPAKDYEHTLAKASREDSQRMSNGYLGNYAASEAVQGKASGMVVMSKRRAGVQMPYDTLPAPVTGRIAYQQYLQSHTINPENKFDGVVTLTFTVMPDSTLQEITVVKSLNAACDAEAIRVVKEGPAWKPASDGKPARVTLEVIFKVKAD</sequence>
<dbReference type="OrthoDB" id="1112758at2"/>
<dbReference type="GO" id="GO:0098797">
    <property type="term" value="C:plasma membrane protein complex"/>
    <property type="evidence" value="ECO:0007669"/>
    <property type="project" value="TreeGrafter"/>
</dbReference>
<dbReference type="Proteomes" id="UP000253410">
    <property type="component" value="Unassembled WGS sequence"/>
</dbReference>
<feature type="domain" description="TonB C-terminal" evidence="3">
    <location>
        <begin position="312"/>
        <end position="375"/>
    </location>
</feature>
<feature type="compositionally biased region" description="Low complexity" evidence="1">
    <location>
        <begin position="128"/>
        <end position="148"/>
    </location>
</feature>
<dbReference type="EMBL" id="QFFJ01000001">
    <property type="protein sequence ID" value="RBL93673.1"/>
    <property type="molecule type" value="Genomic_DNA"/>
</dbReference>
<dbReference type="AlphaFoldDB" id="A0A365Y523"/>
<proteinExistence type="predicted"/>
<dbReference type="GO" id="GO:0031992">
    <property type="term" value="F:energy transducer activity"/>
    <property type="evidence" value="ECO:0007669"/>
    <property type="project" value="TreeGrafter"/>
</dbReference>
<dbReference type="RefSeq" id="WP_113616266.1">
    <property type="nucleotide sequence ID" value="NZ_QFFJ01000001.1"/>
</dbReference>
<protein>
    <recommendedName>
        <fullName evidence="3">TonB C-terminal domain-containing protein</fullName>
    </recommendedName>
</protein>
<dbReference type="InterPro" id="IPR051045">
    <property type="entry name" value="TonB-dependent_transducer"/>
</dbReference>
<dbReference type="Gene3D" id="3.30.1150.10">
    <property type="match status" value="1"/>
</dbReference>